<dbReference type="Proteomes" id="UP000887572">
    <property type="component" value="Unplaced"/>
</dbReference>
<accession>A0A914HXW6</accession>
<evidence type="ECO:0000313" key="3">
    <source>
        <dbReference type="WBParaSite" id="Gr19_v10_g5492.t1"/>
    </source>
</evidence>
<sequence>MSITAATLSEDLLYIVAEQMLFTKPLKKFFGHQVDLRQENAVTNFMCLTPSTIKVFFAHFVKMKDIEFERKDYVKMYKDVTKVWSNSKDNAFYGPYLVTKEFVRTLLNLGKLRLSSVSVYADDFAAFETDGEVQQNVCKFPIQSFSKLFLNKELSDEEASKVHFELDKLKVRGLINGLGPNFEGFLNLNAKEIEVEICEPKLFHCEPIRAKTASRVEKISLSLSCLFEQTDGASDAKALNWRNLTESLLISCPELKMTEIKIFYEFRPNEHEGFMQHFEEIVNEFTDNIFPTLSEGHAKAQIVVVLELNCSTDSYEALSPMTGALFQKGNQIAIEHPDSSEDYCARECRVVDLRGREHKCVFQVLAQEVSYGSDELADAYSLQSYDGGHYSYDFDDYDDSEYESYYD</sequence>
<evidence type="ECO:0000313" key="1">
    <source>
        <dbReference type="Proteomes" id="UP000887572"/>
    </source>
</evidence>
<dbReference type="AlphaFoldDB" id="A0A914HXW6"/>
<name>A0A914HXW6_GLORO</name>
<organism evidence="1 3">
    <name type="scientific">Globodera rostochiensis</name>
    <name type="common">Golden nematode worm</name>
    <name type="synonym">Heterodera rostochiensis</name>
    <dbReference type="NCBI Taxonomy" id="31243"/>
    <lineage>
        <taxon>Eukaryota</taxon>
        <taxon>Metazoa</taxon>
        <taxon>Ecdysozoa</taxon>
        <taxon>Nematoda</taxon>
        <taxon>Chromadorea</taxon>
        <taxon>Rhabditida</taxon>
        <taxon>Tylenchina</taxon>
        <taxon>Tylenchomorpha</taxon>
        <taxon>Tylenchoidea</taxon>
        <taxon>Heteroderidae</taxon>
        <taxon>Heteroderinae</taxon>
        <taxon>Globodera</taxon>
    </lineage>
</organism>
<reference evidence="2 3" key="1">
    <citation type="submission" date="2022-11" db="UniProtKB">
        <authorList>
            <consortium name="WormBaseParasite"/>
        </authorList>
    </citation>
    <scope>IDENTIFICATION</scope>
</reference>
<proteinExistence type="predicted"/>
<evidence type="ECO:0000313" key="2">
    <source>
        <dbReference type="WBParaSite" id="Gr19_v10_g5490.t1"/>
    </source>
</evidence>
<dbReference type="WBParaSite" id="Gr19_v10_g5492.t1">
    <property type="protein sequence ID" value="Gr19_v10_g5492.t1"/>
    <property type="gene ID" value="Gr19_v10_g5492"/>
</dbReference>
<protein>
    <submittedName>
        <fullName evidence="2 3">Uncharacterized protein</fullName>
    </submittedName>
</protein>
<dbReference type="WBParaSite" id="Gr19_v10_g5490.t1">
    <property type="protein sequence ID" value="Gr19_v10_g5490.t1"/>
    <property type="gene ID" value="Gr19_v10_g5490"/>
</dbReference>
<keyword evidence="1" id="KW-1185">Reference proteome</keyword>